<evidence type="ECO:0000313" key="1">
    <source>
        <dbReference type="EMBL" id="KAJ8128963.1"/>
    </source>
</evidence>
<proteinExistence type="predicted"/>
<keyword evidence="2" id="KW-1185">Reference proteome</keyword>
<dbReference type="Proteomes" id="UP001153332">
    <property type="component" value="Unassembled WGS sequence"/>
</dbReference>
<name>A0ACC2JP39_9PEZI</name>
<organism evidence="1 2">
    <name type="scientific">Lasiodiplodia mahajangana</name>
    <dbReference type="NCBI Taxonomy" id="1108764"/>
    <lineage>
        <taxon>Eukaryota</taxon>
        <taxon>Fungi</taxon>
        <taxon>Dikarya</taxon>
        <taxon>Ascomycota</taxon>
        <taxon>Pezizomycotina</taxon>
        <taxon>Dothideomycetes</taxon>
        <taxon>Dothideomycetes incertae sedis</taxon>
        <taxon>Botryosphaeriales</taxon>
        <taxon>Botryosphaeriaceae</taxon>
        <taxon>Lasiodiplodia</taxon>
    </lineage>
</organism>
<protein>
    <submittedName>
        <fullName evidence="1">Uncharacterized protein</fullName>
    </submittedName>
</protein>
<gene>
    <name evidence="1" type="ORF">O1611_g4669</name>
</gene>
<reference evidence="1" key="1">
    <citation type="submission" date="2022-12" db="EMBL/GenBank/DDBJ databases">
        <title>Genome Sequence of Lasiodiplodia mahajangana.</title>
        <authorList>
            <person name="Buettner E."/>
        </authorList>
    </citation>
    <scope>NUCLEOTIDE SEQUENCE</scope>
    <source>
        <strain evidence="1">VT137</strain>
    </source>
</reference>
<sequence>MSAPSSGASPNSSAPADLKGAYNPRKRGRTACTRCKHRKQKCDDQWPTCSNCRKAGTECDKSAVSEDEPPAAYTRALEQRVALLEARLSEQVHQRGPEALPQTPSSGIRTQSRNNVLAEAVELLALGNIEAPAYVGASSGLNLALTLGEMVQATVWNKALPLDADGSRLGTTAGTGISRGARAINRQEMVARTAEPPTDEHGTALLNTYLNQPQTRYPFLDEKELWDLHGKRLTLHATPVQQLTKPERFGLFKLYMVYAIGAMLIQLTERNTATPPENYYMTALQHLFTARESKTTQNVEAMLLLVLYHIRSSSYGIWYMIGLAMRTCIDLGMHTKRHESSLDRYTIQIRRRLFWSVYSLERTIAICLGRPLSIPDRQIDVDLPLDPEDEAWDETATQMASPARRRSLSLAIWLFKMRRIESRIQFSIYRADKPLSALTSKMNQLYQDLESWKTSLVERFSDVDLNYPMCHYHRAVRLLIQPFLPLLPPSDPYYLICLRAAGGVCQAHKKLHQSLEYGHSFIAVQTVFVAGITLLYGLWTQQHAIWSYSLSNDIRACSLVLFVMGERAPWVKKYRDAFEVLVNATMEKLENGVNNLAETAAVQMRNVSNNNAEFTTEQFDNLAEGEDGDAWKVVAELANWIDQPEGSLVWMPDFELLQNLSPV</sequence>
<dbReference type="EMBL" id="JAPUUL010000904">
    <property type="protein sequence ID" value="KAJ8128963.1"/>
    <property type="molecule type" value="Genomic_DNA"/>
</dbReference>
<evidence type="ECO:0000313" key="2">
    <source>
        <dbReference type="Proteomes" id="UP001153332"/>
    </source>
</evidence>
<comment type="caution">
    <text evidence="1">The sequence shown here is derived from an EMBL/GenBank/DDBJ whole genome shotgun (WGS) entry which is preliminary data.</text>
</comment>
<accession>A0ACC2JP39</accession>